<gene>
    <name evidence="1" type="ORF">VNO78_20871</name>
</gene>
<dbReference type="AlphaFoldDB" id="A0AAN9SAL0"/>
<comment type="caution">
    <text evidence="1">The sequence shown here is derived from an EMBL/GenBank/DDBJ whole genome shotgun (WGS) entry which is preliminary data.</text>
</comment>
<dbReference type="EMBL" id="JAYMYS010000005">
    <property type="protein sequence ID" value="KAK7392432.1"/>
    <property type="molecule type" value="Genomic_DNA"/>
</dbReference>
<evidence type="ECO:0000313" key="2">
    <source>
        <dbReference type="Proteomes" id="UP001386955"/>
    </source>
</evidence>
<dbReference type="Proteomes" id="UP001386955">
    <property type="component" value="Unassembled WGS sequence"/>
</dbReference>
<keyword evidence="2" id="KW-1185">Reference proteome</keyword>
<sequence>MIHFISLFKRTEHKGRRLGPHNNSSPRVLLSHYSRATPNGVVLFSIYTNPIHRTRVVVKQPNQNSHCLVE</sequence>
<evidence type="ECO:0000313" key="1">
    <source>
        <dbReference type="EMBL" id="KAK7392432.1"/>
    </source>
</evidence>
<organism evidence="1 2">
    <name type="scientific">Psophocarpus tetragonolobus</name>
    <name type="common">Winged bean</name>
    <name type="synonym">Dolichos tetragonolobus</name>
    <dbReference type="NCBI Taxonomy" id="3891"/>
    <lineage>
        <taxon>Eukaryota</taxon>
        <taxon>Viridiplantae</taxon>
        <taxon>Streptophyta</taxon>
        <taxon>Embryophyta</taxon>
        <taxon>Tracheophyta</taxon>
        <taxon>Spermatophyta</taxon>
        <taxon>Magnoliopsida</taxon>
        <taxon>eudicotyledons</taxon>
        <taxon>Gunneridae</taxon>
        <taxon>Pentapetalae</taxon>
        <taxon>rosids</taxon>
        <taxon>fabids</taxon>
        <taxon>Fabales</taxon>
        <taxon>Fabaceae</taxon>
        <taxon>Papilionoideae</taxon>
        <taxon>50 kb inversion clade</taxon>
        <taxon>NPAAA clade</taxon>
        <taxon>indigoferoid/millettioid clade</taxon>
        <taxon>Phaseoleae</taxon>
        <taxon>Psophocarpus</taxon>
    </lineage>
</organism>
<name>A0AAN9SAL0_PSOTE</name>
<proteinExistence type="predicted"/>
<accession>A0AAN9SAL0</accession>
<protein>
    <submittedName>
        <fullName evidence="1">Uncharacterized protein</fullName>
    </submittedName>
</protein>
<reference evidence="1 2" key="1">
    <citation type="submission" date="2024-01" db="EMBL/GenBank/DDBJ databases">
        <title>The genomes of 5 underutilized Papilionoideae crops provide insights into root nodulation and disease resistanc.</title>
        <authorList>
            <person name="Jiang F."/>
        </authorList>
    </citation>
    <scope>NUCLEOTIDE SEQUENCE [LARGE SCALE GENOMIC DNA]</scope>
    <source>
        <strain evidence="1">DUOXIRENSHENG_FW03</strain>
        <tissue evidence="1">Leaves</tissue>
    </source>
</reference>